<dbReference type="Proteomes" id="UP000788993">
    <property type="component" value="Unassembled WGS sequence"/>
</dbReference>
<organism evidence="2 3">
    <name type="scientific">Ogataea polymorpha</name>
    <dbReference type="NCBI Taxonomy" id="460523"/>
    <lineage>
        <taxon>Eukaryota</taxon>
        <taxon>Fungi</taxon>
        <taxon>Dikarya</taxon>
        <taxon>Ascomycota</taxon>
        <taxon>Saccharomycotina</taxon>
        <taxon>Pichiomycetes</taxon>
        <taxon>Pichiales</taxon>
        <taxon>Pichiaceae</taxon>
        <taxon>Ogataea</taxon>
    </lineage>
</organism>
<proteinExistence type="predicted"/>
<dbReference type="AlphaFoldDB" id="A0A9P8PKF0"/>
<reference evidence="2" key="2">
    <citation type="submission" date="2021-01" db="EMBL/GenBank/DDBJ databases">
        <authorList>
            <person name="Schikora-Tamarit M.A."/>
        </authorList>
    </citation>
    <scope>NUCLEOTIDE SEQUENCE</scope>
    <source>
        <strain evidence="2">NCAIM Y.01608</strain>
    </source>
</reference>
<sequence length="124" mass="13349">MADDGNIPGSEQLAQTADQISTLGAVRCELSNQVPYLSSRARHVRNVSGLSSLPNTSNLLDVIDSSRLRISGVVLEQIMELKIEPELEPDTILGSRSSSSSVEKTPMPSIPKQLPPLIVMATRP</sequence>
<protein>
    <submittedName>
        <fullName evidence="2">Uncharacterized protein</fullName>
    </submittedName>
</protein>
<accession>A0A9P8PKF0</accession>
<dbReference type="EMBL" id="JAEUBD010000526">
    <property type="protein sequence ID" value="KAH3673793.1"/>
    <property type="molecule type" value="Genomic_DNA"/>
</dbReference>
<feature type="region of interest" description="Disordered" evidence="1">
    <location>
        <begin position="91"/>
        <end position="116"/>
    </location>
</feature>
<gene>
    <name evidence="2" type="ORF">OGATHE_001773</name>
</gene>
<keyword evidence="3" id="KW-1185">Reference proteome</keyword>
<name>A0A9P8PKF0_9ASCO</name>
<reference evidence="2" key="1">
    <citation type="journal article" date="2021" name="Open Biol.">
        <title>Shared evolutionary footprints suggest mitochondrial oxidative damage underlies multiple complex I losses in fungi.</title>
        <authorList>
            <person name="Schikora-Tamarit M.A."/>
            <person name="Marcet-Houben M."/>
            <person name="Nosek J."/>
            <person name="Gabaldon T."/>
        </authorList>
    </citation>
    <scope>NUCLEOTIDE SEQUENCE</scope>
    <source>
        <strain evidence="2">NCAIM Y.01608</strain>
    </source>
</reference>
<evidence type="ECO:0000256" key="1">
    <source>
        <dbReference type="SAM" id="MobiDB-lite"/>
    </source>
</evidence>
<evidence type="ECO:0000313" key="2">
    <source>
        <dbReference type="EMBL" id="KAH3673793.1"/>
    </source>
</evidence>
<evidence type="ECO:0000313" key="3">
    <source>
        <dbReference type="Proteomes" id="UP000788993"/>
    </source>
</evidence>
<comment type="caution">
    <text evidence="2">The sequence shown here is derived from an EMBL/GenBank/DDBJ whole genome shotgun (WGS) entry which is preliminary data.</text>
</comment>
<feature type="compositionally biased region" description="Polar residues" evidence="1">
    <location>
        <begin position="94"/>
        <end position="103"/>
    </location>
</feature>